<feature type="non-terminal residue" evidence="2">
    <location>
        <position position="332"/>
    </location>
</feature>
<proteinExistence type="predicted"/>
<evidence type="ECO:0000256" key="1">
    <source>
        <dbReference type="SAM" id="MobiDB-lite"/>
    </source>
</evidence>
<sequence>MVTDERENLVQPAIRRFDDHYDHWSMLMENFLLSKEYREIVETGIAEPAAGVILNEARQRKFEETKLKDLKVKNYLLQAIDRIILETILKTDTSKDMGFDLKTFSLIKKKYEGNTRVKRLILQALRKDFGTLETKSGESVIEYFSRVMSVANKMRAYGEELKDVAVVEKILRNLKNINELSIVELQSSLVKHKQKFHEPTNEEQELKVKHEERYDGSGRGRGRNSSRGERGRGRGCQPYNKAICHQLGHYQYECPTWDKQANYAALDEIEKILLMSYEEMQEANQSDAWFIDSGCNNHMCVTRVFYVPKSKNNLSMDQLQGRGLVILIQFDK</sequence>
<organism evidence="2 3">
    <name type="scientific">Mucuna pruriens</name>
    <name type="common">Velvet bean</name>
    <name type="synonym">Dolichos pruriens</name>
    <dbReference type="NCBI Taxonomy" id="157652"/>
    <lineage>
        <taxon>Eukaryota</taxon>
        <taxon>Viridiplantae</taxon>
        <taxon>Streptophyta</taxon>
        <taxon>Embryophyta</taxon>
        <taxon>Tracheophyta</taxon>
        <taxon>Spermatophyta</taxon>
        <taxon>Magnoliopsida</taxon>
        <taxon>eudicotyledons</taxon>
        <taxon>Gunneridae</taxon>
        <taxon>Pentapetalae</taxon>
        <taxon>rosids</taxon>
        <taxon>fabids</taxon>
        <taxon>Fabales</taxon>
        <taxon>Fabaceae</taxon>
        <taxon>Papilionoideae</taxon>
        <taxon>50 kb inversion clade</taxon>
        <taxon>NPAAA clade</taxon>
        <taxon>indigoferoid/millettioid clade</taxon>
        <taxon>Phaseoleae</taxon>
        <taxon>Mucuna</taxon>
    </lineage>
</organism>
<dbReference type="Pfam" id="PF14223">
    <property type="entry name" value="Retrotran_gag_2"/>
    <property type="match status" value="1"/>
</dbReference>
<dbReference type="OrthoDB" id="2013098at2759"/>
<reference evidence="2" key="1">
    <citation type="submission" date="2018-05" db="EMBL/GenBank/DDBJ databases">
        <title>Draft genome of Mucuna pruriens seed.</title>
        <authorList>
            <person name="Nnadi N.E."/>
            <person name="Vos R."/>
            <person name="Hasami M.H."/>
            <person name="Devisetty U.K."/>
            <person name="Aguiy J.C."/>
        </authorList>
    </citation>
    <scope>NUCLEOTIDE SEQUENCE [LARGE SCALE GENOMIC DNA]</scope>
    <source>
        <strain evidence="2">JCA_2017</strain>
    </source>
</reference>
<keyword evidence="3" id="KW-1185">Reference proteome</keyword>
<dbReference type="EMBL" id="QJKJ01009135">
    <property type="protein sequence ID" value="RDX77587.1"/>
    <property type="molecule type" value="Genomic_DNA"/>
</dbReference>
<gene>
    <name evidence="2" type="ORF">CR513_42265</name>
</gene>
<feature type="region of interest" description="Disordered" evidence="1">
    <location>
        <begin position="193"/>
        <end position="234"/>
    </location>
</feature>
<evidence type="ECO:0000313" key="2">
    <source>
        <dbReference type="EMBL" id="RDX77587.1"/>
    </source>
</evidence>
<dbReference type="PANTHER" id="PTHR35317">
    <property type="entry name" value="OS04G0629600 PROTEIN"/>
    <property type="match status" value="1"/>
</dbReference>
<feature type="compositionally biased region" description="Basic and acidic residues" evidence="1">
    <location>
        <begin position="196"/>
        <end position="218"/>
    </location>
</feature>
<accession>A0A371FGZ0</accession>
<comment type="caution">
    <text evidence="2">The sequence shown here is derived from an EMBL/GenBank/DDBJ whole genome shotgun (WGS) entry which is preliminary data.</text>
</comment>
<evidence type="ECO:0000313" key="3">
    <source>
        <dbReference type="Proteomes" id="UP000257109"/>
    </source>
</evidence>
<dbReference type="AlphaFoldDB" id="A0A371FGZ0"/>
<evidence type="ECO:0008006" key="4">
    <source>
        <dbReference type="Google" id="ProtNLM"/>
    </source>
</evidence>
<name>A0A371FGZ0_MUCPR</name>
<protein>
    <recommendedName>
        <fullName evidence="4">Retrovirus-related Pol polyprotein from transposon TNT 1-94</fullName>
    </recommendedName>
</protein>
<dbReference type="Proteomes" id="UP000257109">
    <property type="component" value="Unassembled WGS sequence"/>
</dbReference>
<dbReference type="PANTHER" id="PTHR35317:SF37">
    <property type="entry name" value="DUF4219 DOMAIN-CONTAINING PROTEIN"/>
    <property type="match status" value="1"/>
</dbReference>
<feature type="non-terminal residue" evidence="2">
    <location>
        <position position="1"/>
    </location>
</feature>